<reference evidence="2 3" key="1">
    <citation type="submission" date="2016-10" db="EMBL/GenBank/DDBJ databases">
        <authorList>
            <person name="de Groot N.N."/>
        </authorList>
    </citation>
    <scope>NUCLEOTIDE SEQUENCE [LARGE SCALE GENOMIC DNA]</scope>
    <source>
        <strain evidence="2 3">GAS522</strain>
    </source>
</reference>
<organism evidence="2 3">
    <name type="scientific">Bradyrhizobium lablabi</name>
    <dbReference type="NCBI Taxonomy" id="722472"/>
    <lineage>
        <taxon>Bacteria</taxon>
        <taxon>Pseudomonadati</taxon>
        <taxon>Pseudomonadota</taxon>
        <taxon>Alphaproteobacteria</taxon>
        <taxon>Hyphomicrobiales</taxon>
        <taxon>Nitrobacteraceae</taxon>
        <taxon>Bradyrhizobium</taxon>
    </lineage>
</organism>
<dbReference type="RefSeq" id="WP_074829242.1">
    <property type="nucleotide sequence ID" value="NZ_FNTI01000001.1"/>
</dbReference>
<dbReference type="Proteomes" id="UP000183208">
    <property type="component" value="Unassembled WGS sequence"/>
</dbReference>
<protein>
    <recommendedName>
        <fullName evidence="4">PE-PGRS family protein</fullName>
    </recommendedName>
</protein>
<feature type="region of interest" description="Disordered" evidence="1">
    <location>
        <begin position="86"/>
        <end position="106"/>
    </location>
</feature>
<name>A0A1M7I457_9BRAD</name>
<evidence type="ECO:0000313" key="3">
    <source>
        <dbReference type="Proteomes" id="UP000183208"/>
    </source>
</evidence>
<evidence type="ECO:0000313" key="2">
    <source>
        <dbReference type="EMBL" id="SEE38438.1"/>
    </source>
</evidence>
<dbReference type="AlphaFoldDB" id="A0A1M7I457"/>
<proteinExistence type="predicted"/>
<feature type="compositionally biased region" description="Polar residues" evidence="1">
    <location>
        <begin position="89"/>
        <end position="99"/>
    </location>
</feature>
<sequence>MTIAKPSINVSDSIHFKSIDTGGNSAGNGGDGSFKGYVVNAPTLNFDPSNTANGASVHVNTGDHVDQKASWDAGKASAEAEKWSKAYANANSNGDQSSKSGHDTSKVYANTTADQTNTLSVDQHQDVMAGIGGHGGDGNLAMGGNVDFSFDSSI</sequence>
<gene>
    <name evidence="2" type="ORF">SAMN05444171_7262</name>
</gene>
<accession>A0A1M7I457</accession>
<evidence type="ECO:0008006" key="4">
    <source>
        <dbReference type="Google" id="ProtNLM"/>
    </source>
</evidence>
<evidence type="ECO:0000256" key="1">
    <source>
        <dbReference type="SAM" id="MobiDB-lite"/>
    </source>
</evidence>
<dbReference type="EMBL" id="FNTI01000001">
    <property type="protein sequence ID" value="SEE38438.1"/>
    <property type="molecule type" value="Genomic_DNA"/>
</dbReference>